<dbReference type="InterPro" id="IPR035909">
    <property type="entry name" value="CheB_C"/>
</dbReference>
<reference evidence="7" key="1">
    <citation type="submission" date="2021-01" db="EMBL/GenBank/DDBJ databases">
        <title>Draft genomes of Rhodovulum sulfidophilum.</title>
        <authorList>
            <person name="Guzman M.S."/>
        </authorList>
    </citation>
    <scope>NUCLEOTIDE SEQUENCE [LARGE SCALE GENOMIC DNA]</scope>
    <source>
        <strain evidence="7">AB19</strain>
    </source>
</reference>
<keyword evidence="7" id="KW-1185">Reference proteome</keyword>
<evidence type="ECO:0000256" key="1">
    <source>
        <dbReference type="ARBA" id="ARBA00022801"/>
    </source>
</evidence>
<evidence type="ECO:0000313" key="6">
    <source>
        <dbReference type="EMBL" id="MBL3577928.1"/>
    </source>
</evidence>
<dbReference type="Pfam" id="PF01339">
    <property type="entry name" value="CheB_methylest"/>
    <property type="match status" value="1"/>
</dbReference>
<dbReference type="PANTHER" id="PTHR42872:SF6">
    <property type="entry name" value="PROTEIN-GLUTAMATE METHYLESTERASE_PROTEIN-GLUTAMINE GLUTAMINASE"/>
    <property type="match status" value="1"/>
</dbReference>
<evidence type="ECO:0000256" key="4">
    <source>
        <dbReference type="PROSITE-ProRule" id="PRU00050"/>
    </source>
</evidence>
<keyword evidence="1 4" id="KW-0378">Hydrolase</keyword>
<name>A0ABS1RE75_9RHOB</name>
<feature type="active site" evidence="4">
    <location>
        <position position="273"/>
    </location>
</feature>
<feature type="domain" description="CheB-type methylesterase" evidence="5">
    <location>
        <begin position="235"/>
        <end position="426"/>
    </location>
</feature>
<dbReference type="Gene3D" id="3.40.50.180">
    <property type="entry name" value="Methylesterase CheB, C-terminal domain"/>
    <property type="match status" value="1"/>
</dbReference>
<organism evidence="6 7">
    <name type="scientific">Rhodovulum visakhapatnamense</name>
    <dbReference type="NCBI Taxonomy" id="364297"/>
    <lineage>
        <taxon>Bacteria</taxon>
        <taxon>Pseudomonadati</taxon>
        <taxon>Pseudomonadota</taxon>
        <taxon>Alphaproteobacteria</taxon>
        <taxon>Rhodobacterales</taxon>
        <taxon>Paracoccaceae</taxon>
        <taxon>Rhodovulum</taxon>
    </lineage>
</organism>
<dbReference type="InterPro" id="IPR000673">
    <property type="entry name" value="Sig_transdc_resp-reg_Me-estase"/>
</dbReference>
<dbReference type="PROSITE" id="PS50122">
    <property type="entry name" value="CHEB"/>
    <property type="match status" value="1"/>
</dbReference>
<accession>A0ABS1RE75</accession>
<dbReference type="SUPFAM" id="SSF52738">
    <property type="entry name" value="Methylesterase CheB, C-terminal domain"/>
    <property type="match status" value="1"/>
</dbReference>
<feature type="active site" evidence="4">
    <location>
        <position position="368"/>
    </location>
</feature>
<evidence type="ECO:0000313" key="7">
    <source>
        <dbReference type="Proteomes" id="UP000635853"/>
    </source>
</evidence>
<dbReference type="Proteomes" id="UP000635853">
    <property type="component" value="Unassembled WGS sequence"/>
</dbReference>
<comment type="caution">
    <text evidence="6">The sequence shown here is derived from an EMBL/GenBank/DDBJ whole genome shotgun (WGS) entry which is preliminary data.</text>
</comment>
<dbReference type="PANTHER" id="PTHR42872">
    <property type="entry name" value="PROTEIN-GLUTAMATE METHYLESTERASE/PROTEIN-GLUTAMINE GLUTAMINASE"/>
    <property type="match status" value="1"/>
</dbReference>
<dbReference type="RefSeq" id="WP_202299350.1">
    <property type="nucleotide sequence ID" value="NZ_JAESIL010000022.1"/>
</dbReference>
<comment type="catalytic activity">
    <reaction evidence="3">
        <text>[protein]-L-glutamate 5-O-methyl ester + H2O = L-glutamyl-[protein] + methanol + H(+)</text>
        <dbReference type="Rhea" id="RHEA:23236"/>
        <dbReference type="Rhea" id="RHEA-COMP:10208"/>
        <dbReference type="Rhea" id="RHEA-COMP:10311"/>
        <dbReference type="ChEBI" id="CHEBI:15377"/>
        <dbReference type="ChEBI" id="CHEBI:15378"/>
        <dbReference type="ChEBI" id="CHEBI:17790"/>
        <dbReference type="ChEBI" id="CHEBI:29973"/>
        <dbReference type="ChEBI" id="CHEBI:82795"/>
        <dbReference type="EC" id="3.1.1.61"/>
    </reaction>
</comment>
<evidence type="ECO:0000259" key="5">
    <source>
        <dbReference type="PROSITE" id="PS50122"/>
    </source>
</evidence>
<evidence type="ECO:0000256" key="3">
    <source>
        <dbReference type="ARBA" id="ARBA00048267"/>
    </source>
</evidence>
<protein>
    <recommendedName>
        <fullName evidence="2">protein-glutamate methylesterase</fullName>
        <ecNumber evidence="2">3.1.1.61</ecNumber>
    </recommendedName>
</protein>
<gene>
    <name evidence="6" type="ORF">JMJ92_07135</name>
</gene>
<dbReference type="EMBL" id="JAESIL010000022">
    <property type="protein sequence ID" value="MBL3577928.1"/>
    <property type="molecule type" value="Genomic_DNA"/>
</dbReference>
<dbReference type="CDD" id="cd16432">
    <property type="entry name" value="CheB_Rec"/>
    <property type="match status" value="1"/>
</dbReference>
<evidence type="ECO:0000256" key="2">
    <source>
        <dbReference type="ARBA" id="ARBA00039140"/>
    </source>
</evidence>
<feature type="active site" evidence="4">
    <location>
        <position position="247"/>
    </location>
</feature>
<proteinExistence type="predicted"/>
<dbReference type="EC" id="3.1.1.61" evidence="2"/>
<sequence length="429" mass="46718">MKFGACRTCPREAKQFHSVFGCLGENEDWIDDRSLPTAFQLRKCLFSTRLWSEWAVFEGFLLFQGERKAHKAFLLRGGMASGLDWRWADLWKHELRIGFMRVMIADERTETRNRLAAAVQQMRAVSLGACVSNLSEIYHIAESRPPQAVIVAEALARLAEFEVLLMLFKALGIRCVVVAETEANIARLPSSLIREGVAVTHSDASVEDLRQCLLRVHLGRAARDVPAPQAESAMSFQHGRLILLGASTGGVDALVKVLEAFPPNCPPTLIVQHTSESFSSGLARLLDRNCAATVVEAQDQEPLVPGRVLLAPGKTHHLEVAATGALRCRLREGSLQAGHRPSVDALFASAVPVASRVCAAILTGMGRDGAEGMLALYRAGAYTIGQDEKTSLVYGMPRAAFELGGVRERLPLDAIGRAVLENCSRRSAA</sequence>
<keyword evidence="4" id="KW-0145">Chemotaxis</keyword>